<evidence type="ECO:0000313" key="4">
    <source>
        <dbReference type="EMBL" id="KAL2631951.1"/>
    </source>
</evidence>
<sequence length="467" mass="53433">MRKDDSLNLNASMGDYVSHYVNQVHVDPIIRIHRGLPGSISTGVDLICETKSALRETLCAVVCENPTEGWKMTRRVIAEGELEGPSSSQRVHGPDESIAIQRSMPVPPVLGGLDPAVLSRQLSKLLEKVSASSVPLEERLQALEQKMQREEARNAWLNEVTGTLSSEIQTLRSEGTKTKLTRKLPDRDWLHEAKQRWKANPSLENMFRLSEALEEHEVQIVVWEKMFLKHARYLTVTHGDEEAPPDLSRAVVILCHRNDVLYTSAERQQQLDRPFTSFPGWNCAVSFEGGTINVPAQFRGGAHCSIFCQLIGPSGAYLISTCPHIFHLECLVRTMREGGVKCPNCRIPFHRDMIRKFYMERIAPPEHAATYFRDPVQLRRSSLILPFLFECVDRYLNTYESGVPLEEHKEMLSDFLEEVDTKFPNSVLDEEDRYPGPYDLRAELKHLLCFYLHREIADREEFAKYMQ</sequence>
<dbReference type="AlphaFoldDB" id="A0ABD1YME6"/>
<evidence type="ECO:0000313" key="5">
    <source>
        <dbReference type="Proteomes" id="UP001605036"/>
    </source>
</evidence>
<evidence type="ECO:0000259" key="3">
    <source>
        <dbReference type="PROSITE" id="PS50089"/>
    </source>
</evidence>
<comment type="caution">
    <text evidence="4">The sequence shown here is derived from an EMBL/GenBank/DDBJ whole genome shotgun (WGS) entry which is preliminary data.</text>
</comment>
<feature type="coiled-coil region" evidence="2">
    <location>
        <begin position="133"/>
        <end position="160"/>
    </location>
</feature>
<keyword evidence="1" id="KW-0863">Zinc-finger</keyword>
<dbReference type="InterPro" id="IPR013083">
    <property type="entry name" value="Znf_RING/FYVE/PHD"/>
</dbReference>
<dbReference type="InterPro" id="IPR001841">
    <property type="entry name" value="Znf_RING"/>
</dbReference>
<proteinExistence type="predicted"/>
<gene>
    <name evidence="4" type="ORF">R1flu_016637</name>
</gene>
<dbReference type="SUPFAM" id="SSF57850">
    <property type="entry name" value="RING/U-box"/>
    <property type="match status" value="1"/>
</dbReference>
<protein>
    <recommendedName>
        <fullName evidence="3">RING-type domain-containing protein</fullName>
    </recommendedName>
</protein>
<name>A0ABD1YME6_9MARC</name>
<evidence type="ECO:0000256" key="2">
    <source>
        <dbReference type="SAM" id="Coils"/>
    </source>
</evidence>
<dbReference type="Gene3D" id="3.30.40.10">
    <property type="entry name" value="Zinc/RING finger domain, C3HC4 (zinc finger)"/>
    <property type="match status" value="1"/>
</dbReference>
<feature type="domain" description="RING-type" evidence="3">
    <location>
        <begin position="304"/>
        <end position="346"/>
    </location>
</feature>
<keyword evidence="2" id="KW-0175">Coiled coil</keyword>
<dbReference type="PROSITE" id="PS50089">
    <property type="entry name" value="ZF_RING_2"/>
    <property type="match status" value="1"/>
</dbReference>
<dbReference type="EMBL" id="JBHFFA010000004">
    <property type="protein sequence ID" value="KAL2631951.1"/>
    <property type="molecule type" value="Genomic_DNA"/>
</dbReference>
<keyword evidence="1" id="KW-0479">Metal-binding</keyword>
<accession>A0ABD1YME6</accession>
<evidence type="ECO:0000256" key="1">
    <source>
        <dbReference type="PROSITE-ProRule" id="PRU00175"/>
    </source>
</evidence>
<dbReference type="GO" id="GO:0008270">
    <property type="term" value="F:zinc ion binding"/>
    <property type="evidence" value="ECO:0007669"/>
    <property type="project" value="UniProtKB-KW"/>
</dbReference>
<organism evidence="4 5">
    <name type="scientific">Riccia fluitans</name>
    <dbReference type="NCBI Taxonomy" id="41844"/>
    <lineage>
        <taxon>Eukaryota</taxon>
        <taxon>Viridiplantae</taxon>
        <taxon>Streptophyta</taxon>
        <taxon>Embryophyta</taxon>
        <taxon>Marchantiophyta</taxon>
        <taxon>Marchantiopsida</taxon>
        <taxon>Marchantiidae</taxon>
        <taxon>Marchantiales</taxon>
        <taxon>Ricciaceae</taxon>
        <taxon>Riccia</taxon>
    </lineage>
</organism>
<keyword evidence="5" id="KW-1185">Reference proteome</keyword>
<dbReference type="Proteomes" id="UP001605036">
    <property type="component" value="Unassembled WGS sequence"/>
</dbReference>
<reference evidence="4 5" key="1">
    <citation type="submission" date="2024-09" db="EMBL/GenBank/DDBJ databases">
        <title>Chromosome-scale assembly of Riccia fluitans.</title>
        <authorList>
            <person name="Paukszto L."/>
            <person name="Sawicki J."/>
            <person name="Karawczyk K."/>
            <person name="Piernik-Szablinska J."/>
            <person name="Szczecinska M."/>
            <person name="Mazdziarz M."/>
        </authorList>
    </citation>
    <scope>NUCLEOTIDE SEQUENCE [LARGE SCALE GENOMIC DNA]</scope>
    <source>
        <strain evidence="4">Rf_01</strain>
        <tissue evidence="4">Aerial parts of the thallus</tissue>
    </source>
</reference>
<keyword evidence="1" id="KW-0862">Zinc</keyword>